<gene>
    <name evidence="1" type="primary">Cnig_chr_V.g21079</name>
    <name evidence="1" type="ORF">B9Z55_021079</name>
</gene>
<proteinExistence type="predicted"/>
<dbReference type="GO" id="GO:0040027">
    <property type="term" value="P:negative regulation of vulval development"/>
    <property type="evidence" value="ECO:0007669"/>
    <property type="project" value="InterPro"/>
</dbReference>
<dbReference type="InterPro" id="IPR040129">
    <property type="entry name" value="Lin-15B-like"/>
</dbReference>
<dbReference type="AlphaFoldDB" id="A0A2G5TQE9"/>
<sequence length="164" mass="19817">MNDGVIKEEVIEEICNFTFKNGEYVVVKQEEIKRKPENLLEQEIKKEPIDFFEDVERKLKENDFKIEHVFEEITERMCNICQKRMPRSLLKLIKSEEDKTVIFENFNAEGVLETRMFYVCLSHIQTIIDDNDGKFKRARNRFERLMRSFITKNKANMQVERKNR</sequence>
<name>A0A2G5TQE9_9PELO</name>
<comment type="caution">
    <text evidence="1">The sequence shown here is derived from an EMBL/GenBank/DDBJ whole genome shotgun (WGS) entry which is preliminary data.</text>
</comment>
<dbReference type="Proteomes" id="UP000230233">
    <property type="component" value="Chromosome V"/>
</dbReference>
<accession>A0A2G5TQE9</accession>
<dbReference type="PANTHER" id="PTHR22716:SF1">
    <property type="entry name" value="ETS CLASS TRANSCRIPTION FACTOR-RELATED"/>
    <property type="match status" value="1"/>
</dbReference>
<organism evidence="1 2">
    <name type="scientific">Caenorhabditis nigoni</name>
    <dbReference type="NCBI Taxonomy" id="1611254"/>
    <lineage>
        <taxon>Eukaryota</taxon>
        <taxon>Metazoa</taxon>
        <taxon>Ecdysozoa</taxon>
        <taxon>Nematoda</taxon>
        <taxon>Chromadorea</taxon>
        <taxon>Rhabditida</taxon>
        <taxon>Rhabditina</taxon>
        <taxon>Rhabditomorpha</taxon>
        <taxon>Rhabditoidea</taxon>
        <taxon>Rhabditidae</taxon>
        <taxon>Peloderinae</taxon>
        <taxon>Caenorhabditis</taxon>
    </lineage>
</organism>
<dbReference type="EMBL" id="PDUG01000005">
    <property type="protein sequence ID" value="PIC29525.1"/>
    <property type="molecule type" value="Genomic_DNA"/>
</dbReference>
<evidence type="ECO:0000313" key="1">
    <source>
        <dbReference type="EMBL" id="PIC29525.1"/>
    </source>
</evidence>
<evidence type="ECO:0000313" key="2">
    <source>
        <dbReference type="Proteomes" id="UP000230233"/>
    </source>
</evidence>
<dbReference type="PANTHER" id="PTHR22716">
    <property type="entry name" value="ETS CLASS TRANSCRIPTION FACTOR-RELATED-RELATED"/>
    <property type="match status" value="1"/>
</dbReference>
<keyword evidence="2" id="KW-1185">Reference proteome</keyword>
<reference evidence="2" key="1">
    <citation type="submission" date="2017-10" db="EMBL/GenBank/DDBJ databases">
        <title>Rapid genome shrinkage in a self-fertile nematode reveals novel sperm competition proteins.</title>
        <authorList>
            <person name="Yin D."/>
            <person name="Schwarz E.M."/>
            <person name="Thomas C.G."/>
            <person name="Felde R.L."/>
            <person name="Korf I.F."/>
            <person name="Cutter A.D."/>
            <person name="Schartner C.M."/>
            <person name="Ralston E.J."/>
            <person name="Meyer B.J."/>
            <person name="Haag E.S."/>
        </authorList>
    </citation>
    <scope>NUCLEOTIDE SEQUENCE [LARGE SCALE GENOMIC DNA]</scope>
    <source>
        <strain evidence="2">JU1422</strain>
    </source>
</reference>
<protein>
    <submittedName>
        <fullName evidence="1">Uncharacterized protein</fullName>
    </submittedName>
</protein>